<keyword evidence="2" id="KW-1185">Reference proteome</keyword>
<dbReference type="EMBL" id="RQHW01000032">
    <property type="protein sequence ID" value="TGN19336.1"/>
    <property type="molecule type" value="Genomic_DNA"/>
</dbReference>
<dbReference type="Proteomes" id="UP000298058">
    <property type="component" value="Unassembled WGS sequence"/>
</dbReference>
<gene>
    <name evidence="1" type="ORF">EHS15_09565</name>
</gene>
<evidence type="ECO:0000313" key="2">
    <source>
        <dbReference type="Proteomes" id="UP000298058"/>
    </source>
</evidence>
<organism evidence="1 2">
    <name type="scientific">Leptospira idonii</name>
    <dbReference type="NCBI Taxonomy" id="1193500"/>
    <lineage>
        <taxon>Bacteria</taxon>
        <taxon>Pseudomonadati</taxon>
        <taxon>Spirochaetota</taxon>
        <taxon>Spirochaetia</taxon>
        <taxon>Leptospirales</taxon>
        <taxon>Leptospiraceae</taxon>
        <taxon>Leptospira</taxon>
    </lineage>
</organism>
<dbReference type="AlphaFoldDB" id="A0A4V3JXZ8"/>
<name>A0A4V3JXZ8_9LEPT</name>
<comment type="caution">
    <text evidence="1">The sequence shown here is derived from an EMBL/GenBank/DDBJ whole genome shotgun (WGS) entry which is preliminary data.</text>
</comment>
<proteinExistence type="predicted"/>
<accession>A0A4V3JXZ8</accession>
<evidence type="ECO:0000313" key="1">
    <source>
        <dbReference type="EMBL" id="TGN19336.1"/>
    </source>
</evidence>
<protein>
    <submittedName>
        <fullName evidence="1">Uncharacterized protein</fullName>
    </submittedName>
</protein>
<sequence>MLVGLFVFFEGLENESTRKYIAVNLTACKVFFLLWCMHKVTQVFSLSNWRDKDFSNKLKHVYGLDEHKNIKEEKGIPFAVSILVEVTEETTYEIDPKIPSSRPDYKTIQALCKPTQLIKHEMFPLGDTKYINFEPSWISKSEFSVSFADNGSLKGVTLNSDPTASIETATNLLKSFIPTNTTVSSGESSSPTTAATVNLEEQRKKVCIIKSLKKTIKRI</sequence>
<dbReference type="RefSeq" id="WP_135760342.1">
    <property type="nucleotide sequence ID" value="NZ_RQHW01000032.1"/>
</dbReference>
<reference evidence="1" key="1">
    <citation type="journal article" date="2019" name="PLoS Negl. Trop. Dis.">
        <title>Revisiting the worldwide diversity of Leptospira species in the environment.</title>
        <authorList>
            <person name="Vincent A.T."/>
            <person name="Schiettekatte O."/>
            <person name="Bourhy P."/>
            <person name="Veyrier F.J."/>
            <person name="Picardeau M."/>
        </authorList>
    </citation>
    <scope>NUCLEOTIDE SEQUENCE [LARGE SCALE GENOMIC DNA]</scope>
    <source>
        <strain evidence="1">201300427</strain>
    </source>
</reference>